<dbReference type="Proteomes" id="UP000701801">
    <property type="component" value="Unassembled WGS sequence"/>
</dbReference>
<name>A0A9N9QB60_9HELO</name>
<evidence type="ECO:0000313" key="3">
    <source>
        <dbReference type="EMBL" id="CAG8980881.1"/>
    </source>
</evidence>
<keyword evidence="2" id="KW-1133">Transmembrane helix</keyword>
<evidence type="ECO:0000256" key="1">
    <source>
        <dbReference type="SAM" id="MobiDB-lite"/>
    </source>
</evidence>
<accession>A0A9N9QB60</accession>
<organism evidence="3 4">
    <name type="scientific">Hymenoscyphus albidus</name>
    <dbReference type="NCBI Taxonomy" id="595503"/>
    <lineage>
        <taxon>Eukaryota</taxon>
        <taxon>Fungi</taxon>
        <taxon>Dikarya</taxon>
        <taxon>Ascomycota</taxon>
        <taxon>Pezizomycotina</taxon>
        <taxon>Leotiomycetes</taxon>
        <taxon>Helotiales</taxon>
        <taxon>Helotiaceae</taxon>
        <taxon>Hymenoscyphus</taxon>
    </lineage>
</organism>
<reference evidence="3" key="1">
    <citation type="submission" date="2021-07" db="EMBL/GenBank/DDBJ databases">
        <authorList>
            <person name="Durling M."/>
        </authorList>
    </citation>
    <scope>NUCLEOTIDE SEQUENCE</scope>
</reference>
<dbReference type="AlphaFoldDB" id="A0A9N9QB60"/>
<evidence type="ECO:0000313" key="4">
    <source>
        <dbReference type="Proteomes" id="UP000701801"/>
    </source>
</evidence>
<keyword evidence="2" id="KW-0812">Transmembrane</keyword>
<keyword evidence="2" id="KW-0472">Membrane</keyword>
<feature type="transmembrane region" description="Helical" evidence="2">
    <location>
        <begin position="62"/>
        <end position="83"/>
    </location>
</feature>
<feature type="transmembrane region" description="Helical" evidence="2">
    <location>
        <begin position="123"/>
        <end position="144"/>
    </location>
</feature>
<protein>
    <submittedName>
        <fullName evidence="3">Uncharacterized protein</fullName>
    </submittedName>
</protein>
<comment type="caution">
    <text evidence="3">The sequence shown here is derived from an EMBL/GenBank/DDBJ whole genome shotgun (WGS) entry which is preliminary data.</text>
</comment>
<evidence type="ECO:0000256" key="2">
    <source>
        <dbReference type="SAM" id="Phobius"/>
    </source>
</evidence>
<feature type="region of interest" description="Disordered" evidence="1">
    <location>
        <begin position="1"/>
        <end position="26"/>
    </location>
</feature>
<gene>
    <name evidence="3" type="ORF">HYALB_00013186</name>
</gene>
<proteinExistence type="predicted"/>
<feature type="compositionally biased region" description="Basic residues" evidence="1">
    <location>
        <begin position="1"/>
        <end position="11"/>
    </location>
</feature>
<feature type="compositionally biased region" description="Polar residues" evidence="1">
    <location>
        <begin position="15"/>
        <end position="26"/>
    </location>
</feature>
<dbReference type="EMBL" id="CAJVRM010000424">
    <property type="protein sequence ID" value="CAG8980881.1"/>
    <property type="molecule type" value="Genomic_DNA"/>
</dbReference>
<keyword evidence="4" id="KW-1185">Reference proteome</keyword>
<sequence length="198" mass="21784">MTNRGRVHHGKPYSCTDNEMDSSSMRETVHRYSPSARTHIGIDPSSMQETERTNELSKLPEMFLLALAALTVLIPVGSALGTVKEWEDFMNNFATDLAPIIVLFGEQVSKQFLSESTSIWDNIIFGMAPLGVITAIVSAIRVYGNASLKAFIGRAQEAHGQAEAKLCSSTSDDVCELWSNGGFCRVFGRPKILEFVHI</sequence>
<dbReference type="OrthoDB" id="194358at2759"/>